<dbReference type="PaxDb" id="593117-TGAM_1226"/>
<dbReference type="AlphaFoldDB" id="C5A666"/>
<dbReference type="GO" id="GO:0043770">
    <property type="term" value="F:demethylmenaquinone methyltransferase activity"/>
    <property type="evidence" value="ECO:0007669"/>
    <property type="project" value="UniProtKB-UniRule"/>
</dbReference>
<dbReference type="Gene3D" id="3.40.50.150">
    <property type="entry name" value="Vaccinia Virus protein VP39"/>
    <property type="match status" value="1"/>
</dbReference>
<proteinExistence type="inferred from homology"/>
<gene>
    <name evidence="4" type="primary">menG</name>
    <name evidence="5" type="ordered locus">TGAM_1226</name>
</gene>
<evidence type="ECO:0000256" key="3">
    <source>
        <dbReference type="ARBA" id="ARBA00022691"/>
    </source>
</evidence>
<dbReference type="UniPathway" id="UPA00079">
    <property type="reaction ID" value="UER00169"/>
</dbReference>
<dbReference type="NCBIfam" id="TIGR01934">
    <property type="entry name" value="MenG_MenH_UbiE"/>
    <property type="match status" value="1"/>
</dbReference>
<evidence type="ECO:0000256" key="2">
    <source>
        <dbReference type="ARBA" id="ARBA00022679"/>
    </source>
</evidence>
<keyword evidence="6" id="KW-1185">Reference proteome</keyword>
<dbReference type="InterPro" id="IPR004033">
    <property type="entry name" value="UbiE/COQ5_MeTrFase"/>
</dbReference>
<comment type="pathway">
    <text evidence="4">Quinol/quinone metabolism; menaquinone biosynthesis; menaquinol from 1,4-dihydroxy-2-naphthoate: step 2/2.</text>
</comment>
<dbReference type="GO" id="GO:0032259">
    <property type="term" value="P:methylation"/>
    <property type="evidence" value="ECO:0007669"/>
    <property type="project" value="UniProtKB-KW"/>
</dbReference>
<evidence type="ECO:0000256" key="4">
    <source>
        <dbReference type="HAMAP-Rule" id="MF_01813"/>
    </source>
</evidence>
<dbReference type="KEGG" id="tga:TGAM_1226"/>
<keyword evidence="4" id="KW-0474">Menaquinone biosynthesis</keyword>
<reference evidence="5 6" key="1">
    <citation type="journal article" date="2007" name="Genome Biol.">
        <title>Genome analysis and genome-wide proteomics of Thermococcus gammatolerans, the most radioresistant organism known amongst the Archaea.</title>
        <authorList>
            <person name="Zivanovic Y."/>
            <person name="Armengaud J."/>
            <person name="Lagorce A."/>
            <person name="Leplat C."/>
            <person name="Guerin P."/>
            <person name="Dutertre M."/>
            <person name="Anthouard V."/>
            <person name="Forterre P."/>
            <person name="Wincker P."/>
            <person name="Confalonieri F."/>
        </authorList>
    </citation>
    <scope>NUCLEOTIDE SEQUENCE [LARGE SCALE GENOMIC DNA]</scope>
    <source>
        <strain evidence="6">DSM 15229 / JCM 11827 / EJ3</strain>
    </source>
</reference>
<dbReference type="SUPFAM" id="SSF53335">
    <property type="entry name" value="S-adenosyl-L-methionine-dependent methyltransferases"/>
    <property type="match status" value="1"/>
</dbReference>
<dbReference type="PATRIC" id="fig|593117.10.peg.1225"/>
<keyword evidence="3 4" id="KW-0949">S-adenosyl-L-methionine</keyword>
<evidence type="ECO:0000313" key="5">
    <source>
        <dbReference type="EMBL" id="ACS33728.1"/>
    </source>
</evidence>
<organism evidence="5 6">
    <name type="scientific">Thermococcus gammatolerans (strain DSM 15229 / JCM 11827 / EJ3)</name>
    <dbReference type="NCBI Taxonomy" id="593117"/>
    <lineage>
        <taxon>Archaea</taxon>
        <taxon>Methanobacteriati</taxon>
        <taxon>Methanobacteriota</taxon>
        <taxon>Thermococci</taxon>
        <taxon>Thermococcales</taxon>
        <taxon>Thermococcaceae</taxon>
        <taxon>Thermococcus</taxon>
    </lineage>
</organism>
<dbReference type="NCBIfam" id="NF001244">
    <property type="entry name" value="PRK00216.1-5"/>
    <property type="match status" value="1"/>
</dbReference>
<sequence length="234" mass="26796">MGGRNLVKELFDSIAERYDLTNRLISLGLDKLWRRKACEEVLKFIEVQERPLKILDVACGTGDMILCMRRSLEKRNLSGEFYGLDCSEEMLRIARRKVPFAKLSVGTAEEMPYPDEGFDVVSIAFGIRNFSDRERAIKELHRVLKPGGKLLILEFSKSPSLLGKMAWLYTRTVVPIIGKLTTGNGKAYEHLVSSIDAFPSPEELRGEFEKRGFRVKSLRWLFPRIAFILVLERP</sequence>
<dbReference type="HOGENOM" id="CLU_037990_0_0_2"/>
<dbReference type="eggNOG" id="arCOG04348">
    <property type="taxonomic scope" value="Archaea"/>
</dbReference>
<name>C5A666_THEGJ</name>
<dbReference type="Pfam" id="PF01209">
    <property type="entry name" value="Ubie_methyltran"/>
    <property type="match status" value="1"/>
</dbReference>
<dbReference type="GO" id="GO:0009234">
    <property type="term" value="P:menaquinone biosynthetic process"/>
    <property type="evidence" value="ECO:0007669"/>
    <property type="project" value="UniProtKB-UniRule"/>
</dbReference>
<evidence type="ECO:0000313" key="6">
    <source>
        <dbReference type="Proteomes" id="UP000001488"/>
    </source>
</evidence>
<dbReference type="EMBL" id="CP001398">
    <property type="protein sequence ID" value="ACS33728.1"/>
    <property type="molecule type" value="Genomic_DNA"/>
</dbReference>
<keyword evidence="1 4" id="KW-0489">Methyltransferase</keyword>
<comment type="similarity">
    <text evidence="4">Belongs to the class I-like SAM-binding methyltransferase superfamily. MenG/UbiE family.</text>
</comment>
<comment type="catalytic activity">
    <reaction evidence="4">
        <text>a 2-demethylmenaquinol + S-adenosyl-L-methionine = a menaquinol + S-adenosyl-L-homocysteine + H(+)</text>
        <dbReference type="Rhea" id="RHEA:42640"/>
        <dbReference type="Rhea" id="RHEA-COMP:9539"/>
        <dbReference type="Rhea" id="RHEA-COMP:9563"/>
        <dbReference type="ChEBI" id="CHEBI:15378"/>
        <dbReference type="ChEBI" id="CHEBI:18151"/>
        <dbReference type="ChEBI" id="CHEBI:55437"/>
        <dbReference type="ChEBI" id="CHEBI:57856"/>
        <dbReference type="ChEBI" id="CHEBI:59789"/>
        <dbReference type="EC" id="2.1.1.163"/>
    </reaction>
</comment>
<dbReference type="InterPro" id="IPR023576">
    <property type="entry name" value="UbiE/COQ5_MeTrFase_CS"/>
</dbReference>
<dbReference type="CDD" id="cd02440">
    <property type="entry name" value="AdoMet_MTases"/>
    <property type="match status" value="1"/>
</dbReference>
<dbReference type="PROSITE" id="PS01184">
    <property type="entry name" value="UBIE_2"/>
    <property type="match status" value="1"/>
</dbReference>
<feature type="binding site" evidence="4">
    <location>
        <position position="85"/>
    </location>
    <ligand>
        <name>S-adenosyl-L-methionine</name>
        <dbReference type="ChEBI" id="CHEBI:59789"/>
    </ligand>
</feature>
<dbReference type="PANTHER" id="PTHR43591:SF24">
    <property type="entry name" value="2-METHOXY-6-POLYPRENYL-1,4-BENZOQUINOL METHYLASE, MITOCHONDRIAL"/>
    <property type="match status" value="1"/>
</dbReference>
<keyword evidence="2 4" id="KW-0808">Transferase</keyword>
<protein>
    <recommendedName>
        <fullName evidence="4">Demethylmenaquinone methyltransferase</fullName>
        <ecNumber evidence="4">2.1.1.163</ecNumber>
    </recommendedName>
</protein>
<comment type="caution">
    <text evidence="4">Lacks conserved residue(s) required for the propagation of feature annotation.</text>
</comment>
<dbReference type="PROSITE" id="PS01183">
    <property type="entry name" value="UBIE_1"/>
    <property type="match status" value="1"/>
</dbReference>
<feature type="binding site" evidence="4">
    <location>
        <position position="61"/>
    </location>
    <ligand>
        <name>S-adenosyl-L-methionine</name>
        <dbReference type="ChEBI" id="CHEBI:59789"/>
    </ligand>
</feature>
<dbReference type="PROSITE" id="PS51608">
    <property type="entry name" value="SAM_MT_UBIE"/>
    <property type="match status" value="1"/>
</dbReference>
<comment type="function">
    <text evidence="4">Methyltransferase required for the conversion of demethylmenaquinol (DMKH2) to menaquinol (MKH2).</text>
</comment>
<dbReference type="HAMAP" id="MF_01813">
    <property type="entry name" value="MenG_UbiE_methyltr"/>
    <property type="match status" value="1"/>
</dbReference>
<dbReference type="Proteomes" id="UP000001488">
    <property type="component" value="Chromosome"/>
</dbReference>
<evidence type="ECO:0000256" key="1">
    <source>
        <dbReference type="ARBA" id="ARBA00022603"/>
    </source>
</evidence>
<dbReference type="STRING" id="593117.TGAM_1226"/>
<dbReference type="EC" id="2.1.1.163" evidence="4"/>
<accession>C5A666</accession>
<dbReference type="InterPro" id="IPR029063">
    <property type="entry name" value="SAM-dependent_MTases_sf"/>
</dbReference>
<dbReference type="PANTHER" id="PTHR43591">
    <property type="entry name" value="METHYLTRANSFERASE"/>
    <property type="match status" value="1"/>
</dbReference>